<dbReference type="RefSeq" id="XP_025572317.1">
    <property type="nucleotide sequence ID" value="XM_025720072.1"/>
</dbReference>
<dbReference type="Gene3D" id="3.40.800.20">
    <property type="entry name" value="Histone deacetylase domain"/>
    <property type="match status" value="1"/>
</dbReference>
<sequence length="1113" mass="118311">MDPSKRREPASFTAASNPPATDPPMPPLGDTPPSSHHLSYPSIQATPLPPSPSGFSSTSLLSPADPPARAVANPAHSAPRRIPSSSSLADERRKSSPSLKKRSSTASLRSNRGASTSPSLSRHSSSSTFGTSPTNTSATHHHNMPSKKPSLTAMTEHPAPTAASIASEYFQKELNWHQSAELQSQTLVLVHDACYGHRFARPRASRAALNSIVERPERIQAGVLGIAAAYVRLARRHAGGPFAPHPDLDPHQLPVPPFQIRKTTRTLPLNAPAVTHVHGTKWMEDLKTMCDAAESRLALNGKELVRPRSAGKDSAAAGAPAFHEGDLYLCSESLNALEGALGGVSDGVDAVLGPGPTKRAFVCIRPPGHHCSAGHPSGFCWINNVHVGISYAAMTHGLTHAAILDFDLHHGDGSQEIAWEQNHKAVTAPRNAAAHRKTMVGYFSLHDINSYPCEMGEPEKVRNASVCIDKAHGQSIWNVHLEPWKSTEEFWELYAAKYRVLIDKARAFLRMHTERLASTPNGPAPNAAIFISAGFDASEWEGAGMQRHQVNVPTDFYARFTADVVRMANEDGLGTDGRIISVLEGGYSNRALTSGVLSHLSGLGEALGTIHDGDDQQVDRLASEMTDRLGLSDRAPREESVTEPGYHREWWAPAVLEELEALVYPPAAPVKPREKSAPTYFATTQSFSAKVVNPPRDRKSTGSHSSPEPEARLPPPPVGWATATHELSKVLIPTHRQTTSCRPEELNAEASRLRRERQTAADHATAATVTTPAAATTSTASADSRMKLRVRKPKPLLPASPPAETVKRPAARGSRRTTIDAAPDTSISTTPQSPGRMARRKSASATSAVMSPGPAETGPRPASSAAVRKTGTSRSSTPRRSTSPKNPPPVPQVPPAFLPEAAESARPETPNQPADSGPSDVDSLAAGVRKLHIKLKVPSPEENAAREKERERRVAEERRRAVSKAGSKLSKEPRKPAGRALPTSTSGPHSGVSGGHKAVASPPGAFQAGEEVERNRLTPVATSPPSAMEKGPEGADSGWTRAGPEVTSGMVISPPLTPGDGPASQAQSALFSPPGMTLARDGLPVMMSSGRIPFATVPGMPPGEDDAERGGNA</sequence>
<feature type="compositionally biased region" description="Pro residues" evidence="1">
    <location>
        <begin position="885"/>
        <end position="897"/>
    </location>
</feature>
<dbReference type="GO" id="GO:0010468">
    <property type="term" value="P:regulation of gene expression"/>
    <property type="evidence" value="ECO:0007669"/>
    <property type="project" value="UniProtKB-ARBA"/>
</dbReference>
<dbReference type="OrthoDB" id="5232919at2759"/>
<feature type="compositionally biased region" description="Low complexity" evidence="1">
    <location>
        <begin position="115"/>
        <end position="137"/>
    </location>
</feature>
<feature type="compositionally biased region" description="Pro residues" evidence="1">
    <location>
        <begin position="20"/>
        <end position="30"/>
    </location>
</feature>
<feature type="compositionally biased region" description="Basic and acidic residues" evidence="1">
    <location>
        <begin position="751"/>
        <end position="760"/>
    </location>
</feature>
<dbReference type="PRINTS" id="PR01270">
    <property type="entry name" value="HDASUPER"/>
</dbReference>
<proteinExistence type="predicted"/>
<dbReference type="Pfam" id="PF00850">
    <property type="entry name" value="Hist_deacetyl"/>
    <property type="match status" value="1"/>
</dbReference>
<dbReference type="AlphaFoldDB" id="A0A395GRA8"/>
<feature type="compositionally biased region" description="Basic and acidic residues" evidence="1">
    <location>
        <begin position="943"/>
        <end position="960"/>
    </location>
</feature>
<dbReference type="InterPro" id="IPR000286">
    <property type="entry name" value="HDACs"/>
</dbReference>
<dbReference type="VEuPathDB" id="FungiDB:BO80DRAFT_427670"/>
<dbReference type="PANTHER" id="PTHR47558">
    <property type="entry name" value="HISTONE DEACETYLASE HOS3"/>
    <property type="match status" value="1"/>
</dbReference>
<dbReference type="SUPFAM" id="SSF52768">
    <property type="entry name" value="Arginase/deacetylase"/>
    <property type="match status" value="1"/>
</dbReference>
<dbReference type="CDD" id="cd09998">
    <property type="entry name" value="HDAC_Hos3"/>
    <property type="match status" value="1"/>
</dbReference>
<dbReference type="PANTHER" id="PTHR47558:SF1">
    <property type="entry name" value="HISTONE DEACETYLASE HOS3"/>
    <property type="match status" value="1"/>
</dbReference>
<feature type="compositionally biased region" description="Low complexity" evidence="1">
    <location>
        <begin position="761"/>
        <end position="782"/>
    </location>
</feature>
<dbReference type="InterPro" id="IPR023696">
    <property type="entry name" value="Ureohydrolase_dom_sf"/>
</dbReference>
<accession>A0A395GRA8</accession>
<evidence type="ECO:0000313" key="4">
    <source>
        <dbReference type="Proteomes" id="UP000249402"/>
    </source>
</evidence>
<organism evidence="3 4">
    <name type="scientific">Aspergillus ibericus CBS 121593</name>
    <dbReference type="NCBI Taxonomy" id="1448316"/>
    <lineage>
        <taxon>Eukaryota</taxon>
        <taxon>Fungi</taxon>
        <taxon>Dikarya</taxon>
        <taxon>Ascomycota</taxon>
        <taxon>Pezizomycotina</taxon>
        <taxon>Eurotiomycetes</taxon>
        <taxon>Eurotiomycetidae</taxon>
        <taxon>Eurotiales</taxon>
        <taxon>Aspergillaceae</taxon>
        <taxon>Aspergillus</taxon>
        <taxon>Aspergillus subgen. Circumdati</taxon>
    </lineage>
</organism>
<feature type="compositionally biased region" description="Low complexity" evidence="1">
    <location>
        <begin position="53"/>
        <end position="63"/>
    </location>
</feature>
<dbReference type="FunFam" id="3.40.800.20:FF:000011">
    <property type="entry name" value="Histone deacetylase HOS3"/>
    <property type="match status" value="1"/>
</dbReference>
<keyword evidence="4" id="KW-1185">Reference proteome</keyword>
<protein>
    <submittedName>
        <fullName evidence="3">Histone deacetylase HosB</fullName>
    </submittedName>
</protein>
<name>A0A395GRA8_9EURO</name>
<evidence type="ECO:0000313" key="3">
    <source>
        <dbReference type="EMBL" id="RAK97989.1"/>
    </source>
</evidence>
<feature type="region of interest" description="Disordered" evidence="1">
    <location>
        <begin position="1094"/>
        <end position="1113"/>
    </location>
</feature>
<dbReference type="GeneID" id="37224937"/>
<feature type="compositionally biased region" description="Polar residues" evidence="1">
    <location>
        <begin position="105"/>
        <end position="114"/>
    </location>
</feature>
<dbReference type="GO" id="GO:0004407">
    <property type="term" value="F:histone deacetylase activity"/>
    <property type="evidence" value="ECO:0007669"/>
    <property type="project" value="TreeGrafter"/>
</dbReference>
<evidence type="ECO:0000256" key="1">
    <source>
        <dbReference type="SAM" id="MobiDB-lite"/>
    </source>
</evidence>
<dbReference type="InterPro" id="IPR053244">
    <property type="entry name" value="HDAC_HD_type_1"/>
</dbReference>
<dbReference type="Proteomes" id="UP000249402">
    <property type="component" value="Unassembled WGS sequence"/>
</dbReference>
<feature type="region of interest" description="Disordered" evidence="1">
    <location>
        <begin position="687"/>
        <end position="1075"/>
    </location>
</feature>
<dbReference type="GO" id="GO:0005634">
    <property type="term" value="C:nucleus"/>
    <property type="evidence" value="ECO:0007669"/>
    <property type="project" value="TreeGrafter"/>
</dbReference>
<evidence type="ECO:0000259" key="2">
    <source>
        <dbReference type="Pfam" id="PF00850"/>
    </source>
</evidence>
<feature type="domain" description="Histone deacetylase" evidence="2">
    <location>
        <begin position="268"/>
        <end position="602"/>
    </location>
</feature>
<reference evidence="3 4" key="1">
    <citation type="submission" date="2018-02" db="EMBL/GenBank/DDBJ databases">
        <title>The genomes of Aspergillus section Nigri reveals drivers in fungal speciation.</title>
        <authorList>
            <consortium name="DOE Joint Genome Institute"/>
            <person name="Vesth T.C."/>
            <person name="Nybo J."/>
            <person name="Theobald S."/>
            <person name="Brandl J."/>
            <person name="Frisvad J.C."/>
            <person name="Nielsen K.F."/>
            <person name="Lyhne E.K."/>
            <person name="Kogle M.E."/>
            <person name="Kuo A."/>
            <person name="Riley R."/>
            <person name="Clum A."/>
            <person name="Nolan M."/>
            <person name="Lipzen A."/>
            <person name="Salamov A."/>
            <person name="Henrissat B."/>
            <person name="Wiebenga A."/>
            <person name="De vries R.P."/>
            <person name="Grigoriev I.V."/>
            <person name="Mortensen U.H."/>
            <person name="Andersen M.R."/>
            <person name="Baker S.E."/>
        </authorList>
    </citation>
    <scope>NUCLEOTIDE SEQUENCE [LARGE SCALE GENOMIC DNA]</scope>
    <source>
        <strain evidence="3 4">CBS 121593</strain>
    </source>
</reference>
<feature type="compositionally biased region" description="Polar residues" evidence="1">
    <location>
        <begin position="34"/>
        <end position="45"/>
    </location>
</feature>
<dbReference type="STRING" id="1448316.A0A395GRA8"/>
<feature type="compositionally biased region" description="Low complexity" evidence="1">
    <location>
        <begin position="868"/>
        <end position="884"/>
    </location>
</feature>
<gene>
    <name evidence="3" type="ORF">BO80DRAFT_427670</name>
</gene>
<dbReference type="EMBL" id="KZ824457">
    <property type="protein sequence ID" value="RAK97989.1"/>
    <property type="molecule type" value="Genomic_DNA"/>
</dbReference>
<dbReference type="InterPro" id="IPR037138">
    <property type="entry name" value="His_deacetylse_dom_sf"/>
</dbReference>
<feature type="region of interest" description="Disordered" evidence="1">
    <location>
        <begin position="1"/>
        <end position="159"/>
    </location>
</feature>
<dbReference type="InterPro" id="IPR023801">
    <property type="entry name" value="His_deacetylse_dom"/>
</dbReference>